<dbReference type="EMBL" id="JAVDSD010000024">
    <property type="protein sequence ID" value="MDR6610539.1"/>
    <property type="molecule type" value="Genomic_DNA"/>
</dbReference>
<dbReference type="Proteomes" id="UP001259420">
    <property type="component" value="Unassembled WGS sequence"/>
</dbReference>
<evidence type="ECO:0000313" key="1">
    <source>
        <dbReference type="EMBL" id="MDR6610539.1"/>
    </source>
</evidence>
<name>A0ACC6JW11_9PSED</name>
<keyword evidence="2" id="KW-1185">Reference proteome</keyword>
<proteinExistence type="predicted"/>
<organism evidence="1 2">
    <name type="scientific">Pseudomonas synxantha</name>
    <dbReference type="NCBI Taxonomy" id="47883"/>
    <lineage>
        <taxon>Bacteria</taxon>
        <taxon>Pseudomonadati</taxon>
        <taxon>Pseudomonadota</taxon>
        <taxon>Gammaproteobacteria</taxon>
        <taxon>Pseudomonadales</taxon>
        <taxon>Pseudomonadaceae</taxon>
        <taxon>Pseudomonas</taxon>
    </lineage>
</organism>
<reference evidence="1" key="1">
    <citation type="submission" date="2023-07" db="EMBL/GenBank/DDBJ databases">
        <title>Sorghum-associated microbial communities from plants grown in Nebraska, USA.</title>
        <authorList>
            <person name="Schachtman D."/>
        </authorList>
    </citation>
    <scope>NUCLEOTIDE SEQUENCE</scope>
    <source>
        <strain evidence="1">BE46</strain>
    </source>
</reference>
<comment type="caution">
    <text evidence="1">The sequence shown here is derived from an EMBL/GenBank/DDBJ whole genome shotgun (WGS) entry which is preliminary data.</text>
</comment>
<gene>
    <name evidence="1" type="ORF">J2X87_005650</name>
</gene>
<accession>A0ACC6JW11</accession>
<evidence type="ECO:0000313" key="2">
    <source>
        <dbReference type="Proteomes" id="UP001259420"/>
    </source>
</evidence>
<sequence>MNRTGPASLSSLLDNALEQLQPNNKQPNGDGFLFSGNRHETVPRALLLDSRLTPLERNAWQVFRLLLNDDGVTAFPTYDQLRRFLSSVPCGALASHETVAKTLTMLRLTRWLSLVRRRRDANTGRVLGNLYVLHDMPLSPFEAMQLDAEYLGLVSEALDHANKGIQRVGLVIIEEIREDSHIKRQLLPTHLDVLAQCLHGHHSTKQVSVNNSEEPSPPTLRNEKTPASNSEPGPKATHSNGLRKPKFASTLSTKALKEIRTKSYAREASDLTFPPGFALLKPAQQAGAQAALLQLGNDLRQAVLDEWSARCRDTQVRNPAGYLFGIIQKALHGHFTAWASKAEVSQTAAVHQKSKRKEKAERDPVVAQASITALKELLHLR</sequence>
<protein>
    <submittedName>
        <fullName evidence="1">Uncharacterized protein</fullName>
    </submittedName>
</protein>